<dbReference type="Proteomes" id="UP001164439">
    <property type="component" value="Chromosome"/>
</dbReference>
<organism evidence="3 4">
    <name type="scientific">Streptomyces cinnabarinus</name>
    <dbReference type="NCBI Taxonomy" id="67287"/>
    <lineage>
        <taxon>Bacteria</taxon>
        <taxon>Bacillati</taxon>
        <taxon>Actinomycetota</taxon>
        <taxon>Actinomycetes</taxon>
        <taxon>Kitasatosporales</taxon>
        <taxon>Streptomycetaceae</taxon>
        <taxon>Streptomyces</taxon>
    </lineage>
</organism>
<accession>A0ABY7KQW8</accession>
<dbReference type="InterPro" id="IPR000845">
    <property type="entry name" value="Nucleoside_phosphorylase_d"/>
</dbReference>
<dbReference type="CDD" id="cd09008">
    <property type="entry name" value="MTAN"/>
    <property type="match status" value="1"/>
</dbReference>
<evidence type="ECO:0000259" key="2">
    <source>
        <dbReference type="Pfam" id="PF01048"/>
    </source>
</evidence>
<dbReference type="PANTHER" id="PTHR46832">
    <property type="entry name" value="5'-METHYLTHIOADENOSINE/S-ADENOSYLHOMOCYSTEINE NUCLEOSIDASE"/>
    <property type="match status" value="1"/>
</dbReference>
<evidence type="ECO:0000256" key="1">
    <source>
        <dbReference type="SAM" id="MobiDB-lite"/>
    </source>
</evidence>
<reference evidence="3" key="1">
    <citation type="submission" date="2022-12" db="EMBL/GenBank/DDBJ databases">
        <authorList>
            <person name="Ruckert C."/>
            <person name="Busche T."/>
            <person name="Kalinowski J."/>
            <person name="Wittmann C."/>
        </authorList>
    </citation>
    <scope>NUCLEOTIDE SEQUENCE</scope>
    <source>
        <strain evidence="3">DSM 40467</strain>
    </source>
</reference>
<dbReference type="Gene3D" id="3.40.50.1580">
    <property type="entry name" value="Nucleoside phosphorylase domain"/>
    <property type="match status" value="1"/>
</dbReference>
<feature type="region of interest" description="Disordered" evidence="1">
    <location>
        <begin position="238"/>
        <end position="259"/>
    </location>
</feature>
<proteinExistence type="predicted"/>
<protein>
    <submittedName>
        <fullName evidence="3">5'-methylthioadenosine/S-adenosylhomocysteine nucleosidase</fullName>
    </submittedName>
</protein>
<name>A0ABY7KQW8_9ACTN</name>
<dbReference type="Pfam" id="PF01048">
    <property type="entry name" value="PNP_UDP_1"/>
    <property type="match status" value="1"/>
</dbReference>
<evidence type="ECO:0000313" key="3">
    <source>
        <dbReference type="EMBL" id="WAZ25264.1"/>
    </source>
</evidence>
<dbReference type="InterPro" id="IPR035994">
    <property type="entry name" value="Nucleoside_phosphorylase_sf"/>
</dbReference>
<keyword evidence="4" id="KW-1185">Reference proteome</keyword>
<dbReference type="RefSeq" id="WP_269662746.1">
    <property type="nucleotide sequence ID" value="NZ_CP114413.1"/>
</dbReference>
<dbReference type="PANTHER" id="PTHR46832:SF1">
    <property type="entry name" value="5'-METHYLTHIOADENOSINE_S-ADENOSYLHOMOCYSTEINE NUCLEOSIDASE"/>
    <property type="match status" value="1"/>
</dbReference>
<gene>
    <name evidence="3" type="ORF">STRCI_006747</name>
</gene>
<evidence type="ECO:0000313" key="4">
    <source>
        <dbReference type="Proteomes" id="UP001164439"/>
    </source>
</evidence>
<feature type="domain" description="Nucleoside phosphorylase" evidence="2">
    <location>
        <begin position="9"/>
        <end position="233"/>
    </location>
</feature>
<dbReference type="SUPFAM" id="SSF53167">
    <property type="entry name" value="Purine and uridine phosphorylases"/>
    <property type="match status" value="1"/>
</dbReference>
<dbReference type="EMBL" id="CP114413">
    <property type="protein sequence ID" value="WAZ25264.1"/>
    <property type="molecule type" value="Genomic_DNA"/>
</dbReference>
<sequence length="289" mass="30549">MPDIPRPIVAILTALPLEYEAVRTRLGELETLVHPQGTRAKVGRLDGTPWHVALVRTGEKSLNAAVLTERVINWLQPQAVIFVGVAGSLKKDVAIGDVVVATKVVAYQGGKQTKEGFHVRPDAWHASHALEGAAFDALGTKAHYKPIAAGDVVLDDDASALAKHIKHHYNDAVAIEMEANGISHAAELSRRVDALVIRGISDLANGLKSEADASGSQVRAAANAAEAALATVREMVPAPQATASAPPAPTPAEAPAQYAGDHHDHRYGVYHAPVIGKVVYNNPPRPNRG</sequence>